<keyword evidence="2" id="KW-1185">Reference proteome</keyword>
<evidence type="ECO:0000313" key="2">
    <source>
        <dbReference type="Proteomes" id="UP001386955"/>
    </source>
</evidence>
<organism evidence="1 2">
    <name type="scientific">Psophocarpus tetragonolobus</name>
    <name type="common">Winged bean</name>
    <name type="synonym">Dolichos tetragonolobus</name>
    <dbReference type="NCBI Taxonomy" id="3891"/>
    <lineage>
        <taxon>Eukaryota</taxon>
        <taxon>Viridiplantae</taxon>
        <taxon>Streptophyta</taxon>
        <taxon>Embryophyta</taxon>
        <taxon>Tracheophyta</taxon>
        <taxon>Spermatophyta</taxon>
        <taxon>Magnoliopsida</taxon>
        <taxon>eudicotyledons</taxon>
        <taxon>Gunneridae</taxon>
        <taxon>Pentapetalae</taxon>
        <taxon>rosids</taxon>
        <taxon>fabids</taxon>
        <taxon>Fabales</taxon>
        <taxon>Fabaceae</taxon>
        <taxon>Papilionoideae</taxon>
        <taxon>50 kb inversion clade</taxon>
        <taxon>NPAAA clade</taxon>
        <taxon>indigoferoid/millettioid clade</taxon>
        <taxon>Phaseoleae</taxon>
        <taxon>Psophocarpus</taxon>
    </lineage>
</organism>
<dbReference type="AlphaFoldDB" id="A0AAN9XIC5"/>
<accession>A0AAN9XIC5</accession>
<sequence length="71" mass="7871">MFQSLDEKALLAIPLESNILYSSLCDKLQLGHWTALISVFMFPTFQSLHEKGLIGYVSGESNILHASLSCL</sequence>
<dbReference type="EMBL" id="JAYMYS010000005">
    <property type="protein sequence ID" value="KAK7393234.1"/>
    <property type="molecule type" value="Genomic_DNA"/>
</dbReference>
<protein>
    <submittedName>
        <fullName evidence="1">Uncharacterized protein</fullName>
    </submittedName>
</protein>
<name>A0AAN9XIC5_PSOTE</name>
<proteinExistence type="predicted"/>
<comment type="caution">
    <text evidence="1">The sequence shown here is derived from an EMBL/GenBank/DDBJ whole genome shotgun (WGS) entry which is preliminary data.</text>
</comment>
<reference evidence="1 2" key="1">
    <citation type="submission" date="2024-01" db="EMBL/GenBank/DDBJ databases">
        <title>The genomes of 5 underutilized Papilionoideae crops provide insights into root nodulation and disease resistanc.</title>
        <authorList>
            <person name="Jiang F."/>
        </authorList>
    </citation>
    <scope>NUCLEOTIDE SEQUENCE [LARGE SCALE GENOMIC DNA]</scope>
    <source>
        <strain evidence="1">DUOXIRENSHENG_FW03</strain>
        <tissue evidence="1">Leaves</tissue>
    </source>
</reference>
<gene>
    <name evidence="1" type="ORF">VNO78_21784</name>
</gene>
<evidence type="ECO:0000313" key="1">
    <source>
        <dbReference type="EMBL" id="KAK7393234.1"/>
    </source>
</evidence>
<dbReference type="Proteomes" id="UP001386955">
    <property type="component" value="Unassembled WGS sequence"/>
</dbReference>